<comment type="subcellular location">
    <subcellularLocation>
        <location evidence="1 8">Nucleus</location>
    </subcellularLocation>
</comment>
<evidence type="ECO:0000256" key="2">
    <source>
        <dbReference type="ARBA" id="ARBA00022723"/>
    </source>
</evidence>
<feature type="compositionally biased region" description="Polar residues" evidence="9">
    <location>
        <begin position="72"/>
        <end position="83"/>
    </location>
</feature>
<dbReference type="PANTHER" id="PTHR31148">
    <property type="entry name" value="U1 SMALL NUCLEAR RIBONUCLEOPROTEIN C"/>
    <property type="match status" value="1"/>
</dbReference>
<sequence>MPKYYCDYCDIFLTHDSASVRKAHNTGWKHRMHVEHYYNSELDQSKVQSVIDNITQAYIEAGLPGFPELIQVGSNGQRSSAPFGQSHPGRSGGPPGQHRPPQPYHNSSGGPPRPPMHHSGPPGMRPPVGMFPPGQMPMGGPQGGFPPRPPLIPPHSHPMMRPPPAFHTNGSGDGASNTTTAINGVGPNQAASAAPRMHPDRMRLAGGFS</sequence>
<proteinExistence type="inferred from homology"/>
<dbReference type="InterPro" id="IPR036236">
    <property type="entry name" value="Znf_C2H2_sf"/>
</dbReference>
<dbReference type="Proteomes" id="UP001648503">
    <property type="component" value="Unassembled WGS sequence"/>
</dbReference>
<evidence type="ECO:0000313" key="12">
    <source>
        <dbReference type="Proteomes" id="UP001648503"/>
    </source>
</evidence>
<dbReference type="Pfam" id="PF06220">
    <property type="entry name" value="zf-U1"/>
    <property type="match status" value="1"/>
</dbReference>
<dbReference type="InterPro" id="IPR017340">
    <property type="entry name" value="U1_snRNP-C"/>
</dbReference>
<evidence type="ECO:0000256" key="1">
    <source>
        <dbReference type="ARBA" id="ARBA00004123"/>
    </source>
</evidence>
<dbReference type="PROSITE" id="PS50171">
    <property type="entry name" value="ZF_MATRIN"/>
    <property type="match status" value="1"/>
</dbReference>
<dbReference type="PANTHER" id="PTHR31148:SF1">
    <property type="entry name" value="U1 SMALL NUCLEAR RIBONUCLEOPROTEIN C"/>
    <property type="match status" value="1"/>
</dbReference>
<dbReference type="SMART" id="SM00451">
    <property type="entry name" value="ZnF_U1"/>
    <property type="match status" value="1"/>
</dbReference>
<comment type="function">
    <text evidence="8">Component of the spliceosomal U1 snRNP, which is essential for recognition of the pre-mRNA 5' splice-site and the subsequent assembly of the spliceosome. U1-C is directly involved in initial 5' splice-site recognition for both constitutive and regulated alternative splicing. The interaction with the 5' splice-site seems to precede base-pairing between the pre-mRNA and the U1 snRNA. Stimulates commitment or early (E) complex formation by stabilizing the base pairing of the 5' end of the U1 snRNA and the 5' splice-site region.</text>
</comment>
<evidence type="ECO:0000313" key="11">
    <source>
        <dbReference type="EMBL" id="KAH6594731.1"/>
    </source>
</evidence>
<keyword evidence="12" id="KW-1185">Reference proteome</keyword>
<gene>
    <name evidence="11" type="ORF">BASA50_006406</name>
</gene>
<accession>A0ABQ8FAI0</accession>
<evidence type="ECO:0000259" key="10">
    <source>
        <dbReference type="PROSITE" id="PS50171"/>
    </source>
</evidence>
<name>A0ABQ8FAI0_9FUNG</name>
<evidence type="ECO:0000256" key="5">
    <source>
        <dbReference type="ARBA" id="ARBA00022884"/>
    </source>
</evidence>
<protein>
    <recommendedName>
        <fullName evidence="8">U1 small nuclear ribonucleoprotein C</fullName>
        <shortName evidence="8">U1 snRNP C</shortName>
        <shortName evidence="8">U1-C</shortName>
        <shortName evidence="8">U1C</shortName>
    </recommendedName>
</protein>
<keyword evidence="4 8" id="KW-0862">Zinc</keyword>
<keyword evidence="6 8" id="KW-0539">Nucleus</keyword>
<dbReference type="PIRSF" id="PIRSF037969">
    <property type="entry name" value="U1_snRNP-C"/>
    <property type="match status" value="1"/>
</dbReference>
<dbReference type="InterPro" id="IPR013085">
    <property type="entry name" value="U1-CZ_Znf_C2H2"/>
</dbReference>
<feature type="region of interest" description="Disordered" evidence="9">
    <location>
        <begin position="70"/>
        <end position="150"/>
    </location>
</feature>
<evidence type="ECO:0000256" key="7">
    <source>
        <dbReference type="ARBA" id="ARBA00023274"/>
    </source>
</evidence>
<evidence type="ECO:0000256" key="4">
    <source>
        <dbReference type="ARBA" id="ARBA00022833"/>
    </source>
</evidence>
<dbReference type="InterPro" id="IPR000690">
    <property type="entry name" value="Matrin/U1-C_Znf_C2H2"/>
</dbReference>
<dbReference type="InterPro" id="IPR003604">
    <property type="entry name" value="Matrin/U1-like-C_Znf_C2H2"/>
</dbReference>
<dbReference type="EMBL" id="JAFCIX010000330">
    <property type="protein sequence ID" value="KAH6594731.1"/>
    <property type="molecule type" value="Genomic_DNA"/>
</dbReference>
<feature type="compositionally biased region" description="Low complexity" evidence="9">
    <location>
        <begin position="117"/>
        <end position="139"/>
    </location>
</feature>
<reference evidence="11 12" key="1">
    <citation type="submission" date="2021-02" db="EMBL/GenBank/DDBJ databases">
        <title>Variation within the Batrachochytrium salamandrivorans European outbreak.</title>
        <authorList>
            <person name="Kelly M."/>
            <person name="Pasmans F."/>
            <person name="Shea T.P."/>
            <person name="Munoz J.F."/>
            <person name="Carranza S."/>
            <person name="Cuomo C.A."/>
            <person name="Martel A."/>
        </authorList>
    </citation>
    <scope>NUCLEOTIDE SEQUENCE [LARGE SCALE GENOMIC DNA]</scope>
    <source>
        <strain evidence="11 12">AMFP18/2</strain>
    </source>
</reference>
<keyword evidence="7 8" id="KW-0687">Ribonucleoprotein</keyword>
<dbReference type="HAMAP" id="MF_03153">
    <property type="entry name" value="U1_C"/>
    <property type="match status" value="1"/>
</dbReference>
<evidence type="ECO:0000256" key="6">
    <source>
        <dbReference type="ARBA" id="ARBA00023242"/>
    </source>
</evidence>
<evidence type="ECO:0000256" key="8">
    <source>
        <dbReference type="HAMAP-Rule" id="MF_03153"/>
    </source>
</evidence>
<keyword evidence="3 8" id="KW-0863">Zinc-finger</keyword>
<evidence type="ECO:0000256" key="9">
    <source>
        <dbReference type="SAM" id="MobiDB-lite"/>
    </source>
</evidence>
<dbReference type="SUPFAM" id="SSF57667">
    <property type="entry name" value="beta-beta-alpha zinc fingers"/>
    <property type="match status" value="1"/>
</dbReference>
<feature type="domain" description="Matrin-type" evidence="10">
    <location>
        <begin position="4"/>
        <end position="36"/>
    </location>
</feature>
<comment type="caution">
    <text evidence="11">The sequence shown here is derived from an EMBL/GenBank/DDBJ whole genome shotgun (WGS) entry which is preliminary data.</text>
</comment>
<organism evidence="11 12">
    <name type="scientific">Batrachochytrium salamandrivorans</name>
    <dbReference type="NCBI Taxonomy" id="1357716"/>
    <lineage>
        <taxon>Eukaryota</taxon>
        <taxon>Fungi</taxon>
        <taxon>Fungi incertae sedis</taxon>
        <taxon>Chytridiomycota</taxon>
        <taxon>Chytridiomycota incertae sedis</taxon>
        <taxon>Chytridiomycetes</taxon>
        <taxon>Rhizophydiales</taxon>
        <taxon>Rhizophydiales incertae sedis</taxon>
        <taxon>Batrachochytrium</taxon>
    </lineage>
</organism>
<keyword evidence="2 8" id="KW-0479">Metal-binding</keyword>
<dbReference type="Gene3D" id="3.30.160.60">
    <property type="entry name" value="Classic Zinc Finger"/>
    <property type="match status" value="1"/>
</dbReference>
<evidence type="ECO:0000256" key="3">
    <source>
        <dbReference type="ARBA" id="ARBA00022771"/>
    </source>
</evidence>
<comment type="similarity">
    <text evidence="8">Belongs to the U1 small nuclear ribonucleoprotein C family.</text>
</comment>
<comment type="subunit">
    <text evidence="8">U1 snRNP is composed of the 7 core Sm proteins B/B', D1, D2, D3, E, F and G that assemble in a heptameric protein ring on the Sm site of the small nuclear RNA to form the core snRNP, and at least 3 U1 snRNP-specific proteins U1-70K, U1-A and U1-C. U1-C interacts with U1 snRNA and the 5' splice-site region of the pre-mRNA.</text>
</comment>
<keyword evidence="5 8" id="KW-0694">RNA-binding</keyword>